<evidence type="ECO:0000313" key="3">
    <source>
        <dbReference type="EMBL" id="KYG85044.1"/>
    </source>
</evidence>
<dbReference type="PANTHER" id="PTHR33371:SF4">
    <property type="entry name" value="INTERMEMBRANE PHOSPHOLIPID TRANSPORT SYSTEM BINDING PROTEIN MLAD"/>
    <property type="match status" value="1"/>
</dbReference>
<dbReference type="PANTHER" id="PTHR33371">
    <property type="entry name" value="INTERMEMBRANE PHOSPHOLIPID TRANSPORT SYSTEM BINDING PROTEIN MLAD-RELATED"/>
    <property type="match status" value="1"/>
</dbReference>
<organism evidence="3 4">
    <name type="scientific">Roseivirga seohaensis</name>
    <dbReference type="NCBI Taxonomy" id="1914963"/>
    <lineage>
        <taxon>Bacteria</taxon>
        <taxon>Pseudomonadati</taxon>
        <taxon>Bacteroidota</taxon>
        <taxon>Cytophagia</taxon>
        <taxon>Cytophagales</taxon>
        <taxon>Roseivirgaceae</taxon>
        <taxon>Roseivirga</taxon>
    </lineage>
</organism>
<keyword evidence="1" id="KW-0812">Transmembrane</keyword>
<evidence type="ECO:0000313" key="4">
    <source>
        <dbReference type="Proteomes" id="UP000075663"/>
    </source>
</evidence>
<dbReference type="EMBL" id="LRPB01000006">
    <property type="protein sequence ID" value="KYG85044.1"/>
    <property type="molecule type" value="Genomic_DNA"/>
</dbReference>
<feature type="transmembrane region" description="Helical" evidence="1">
    <location>
        <begin position="7"/>
        <end position="27"/>
    </location>
</feature>
<feature type="domain" description="Mce/MlaD" evidence="2">
    <location>
        <begin position="37"/>
        <end position="112"/>
    </location>
</feature>
<evidence type="ECO:0000259" key="2">
    <source>
        <dbReference type="Pfam" id="PF02470"/>
    </source>
</evidence>
<comment type="caution">
    <text evidence="3">The sequence shown here is derived from an EMBL/GenBank/DDBJ whole genome shotgun (WGS) entry which is preliminary data.</text>
</comment>
<keyword evidence="1" id="KW-0472">Membrane</keyword>
<dbReference type="AlphaFoldDB" id="A0A150Y294"/>
<sequence length="317" mass="35107">MAKGREFKVGLFAVLMLGSLYIGFNYLRGLDVFSPLNTYYVKYSNISGLNKGDRVILNGLNVGTVLERKFSSDAYNEILVTLAIDNTIKMKEGTVARLAKPDILGALEVQLILNPEGERILESGDFLSGEMDRGITEMITEEGLSAANSLNSVVKKINDVLEPFASRADTIALAIDNFKHFSDSLTYMAGTLNSGMEQINLRIEYVTDSIVAAMGGVRPLLDEYTALGEKLNAIDVESRLMRMDSVLMGTQEFIGRLNSNEGTLGKLMTNDSLYNALNSSMTDLDSLFIDLRENPKRYVHFSIFGRKNRPPADKKKK</sequence>
<protein>
    <recommendedName>
        <fullName evidence="2">Mce/MlaD domain-containing protein</fullName>
    </recommendedName>
</protein>
<dbReference type="Pfam" id="PF02470">
    <property type="entry name" value="MlaD"/>
    <property type="match status" value="1"/>
</dbReference>
<dbReference type="InterPro" id="IPR003399">
    <property type="entry name" value="Mce/MlaD"/>
</dbReference>
<name>A0A150Y294_9BACT</name>
<accession>A0A150Y294</accession>
<keyword evidence="1" id="KW-1133">Transmembrane helix</keyword>
<dbReference type="InterPro" id="IPR052336">
    <property type="entry name" value="MlaD_Phospholipid_Transporter"/>
</dbReference>
<reference evidence="3 4" key="1">
    <citation type="submission" date="2016-01" db="EMBL/GenBank/DDBJ databases">
        <title>Genome sequencing of Roseivirga seohaensis SW-152.</title>
        <authorList>
            <person name="Selvaratnam C."/>
            <person name="Thevarajoo S."/>
            <person name="Goh K.M."/>
            <person name="Ee R."/>
            <person name="Chan K.-G."/>
            <person name="Chong C.S."/>
        </authorList>
    </citation>
    <scope>NUCLEOTIDE SEQUENCE [LARGE SCALE GENOMIC DNA]</scope>
    <source>
        <strain evidence="3 4">SW-152</strain>
    </source>
</reference>
<dbReference type="Proteomes" id="UP000075663">
    <property type="component" value="Unassembled WGS sequence"/>
</dbReference>
<proteinExistence type="predicted"/>
<dbReference type="RefSeq" id="WP_062300488.1">
    <property type="nucleotide sequence ID" value="NZ_LRPB01000006.1"/>
</dbReference>
<gene>
    <name evidence="3" type="ORF">AWW67_17545</name>
</gene>
<evidence type="ECO:0000256" key="1">
    <source>
        <dbReference type="SAM" id="Phobius"/>
    </source>
</evidence>
<dbReference type="STRING" id="1914963.AWW67_17545"/>